<keyword evidence="2" id="KW-1185">Reference proteome</keyword>
<evidence type="ECO:0000313" key="2">
    <source>
        <dbReference type="Proteomes" id="UP000799755"/>
    </source>
</evidence>
<protein>
    <submittedName>
        <fullName evidence="1">Uncharacterized protein</fullName>
    </submittedName>
</protein>
<reference evidence="1" key="1">
    <citation type="journal article" date="2020" name="Stud. Mycol.">
        <title>101 Dothideomycetes genomes: a test case for predicting lifestyles and emergence of pathogens.</title>
        <authorList>
            <person name="Haridas S."/>
            <person name="Albert R."/>
            <person name="Binder M."/>
            <person name="Bloem J."/>
            <person name="Labutti K."/>
            <person name="Salamov A."/>
            <person name="Andreopoulos B."/>
            <person name="Baker S."/>
            <person name="Barry K."/>
            <person name="Bills G."/>
            <person name="Bluhm B."/>
            <person name="Cannon C."/>
            <person name="Castanera R."/>
            <person name="Culley D."/>
            <person name="Daum C."/>
            <person name="Ezra D."/>
            <person name="Gonzalez J."/>
            <person name="Henrissat B."/>
            <person name="Kuo A."/>
            <person name="Liang C."/>
            <person name="Lipzen A."/>
            <person name="Lutzoni F."/>
            <person name="Magnuson J."/>
            <person name="Mondo S."/>
            <person name="Nolan M."/>
            <person name="Ohm R."/>
            <person name="Pangilinan J."/>
            <person name="Park H.-J."/>
            <person name="Ramirez L."/>
            <person name="Alfaro M."/>
            <person name="Sun H."/>
            <person name="Tritt A."/>
            <person name="Yoshinaga Y."/>
            <person name="Zwiers L.-H."/>
            <person name="Turgeon B."/>
            <person name="Goodwin S."/>
            <person name="Spatafora J."/>
            <person name="Crous P."/>
            <person name="Grigoriev I."/>
        </authorList>
    </citation>
    <scope>NUCLEOTIDE SEQUENCE</scope>
    <source>
        <strain evidence="1">ATCC 200398</strain>
    </source>
</reference>
<sequence length="746" mass="84580">MDIPNASEIKARKRKRRAVLSCNDCRRRKLKCDRELPCNRCINGGISNACAYGRSEQETRWFIEDAEAVKSGHGLDQTQLNQDERPAGGYNSAISPDDATLNEGKQYLSQNEKWDGAELLERRIASLEAQLSSLSNTHALRIPSATNQPLPIPGSEENVALPGLFKGRGYCTFAYGPTSPTTIVFNFPQLSPFMKSVYPNSTLARLRGDMQALEERARLSNVAPRVLTVPYLRSLLPDRTTVELLTKRYFDTFETTYRIIHIPTFWADFQTFWDSPPGSDSDMEAVLLAVLACVLCTSTHESTKYNPSGSNFRSKAIIWIKACEAWLKRQSNKHRTLATLQVRCLRLLAIKTTCLKTKEFYQEVQAHMGFMKAIGFHRDPSVLGNKCSVFEGEMRRRLWATTLELEIQASIDRGTPSILSSLDYDCTPPTNINDSDIHKDIVQIPESLPMAVFTDTSFLHCLTQTAALRIKLCKLTNSLRCSLDFPDILQYEQAVQDALEKLPKWSDPRSLQAWTHLDLHLRQFLVILHTPRVLQTPLRARTTFRLSLLTALESSVTLIERHTNLVDSGNFALCCIRSDYYRAALLLCHIAYHACGTQNEFLLRIVKLVFEDAIEKALRLQEESSMRPGRGSHQYWYLSAAASLVQTRFEPEHEAVLRMQVTDRISKLFYKILSLQEDHGDEYLANEVILSNGYPAPQGEAPETSTFSSDTFTSGRLDSFEFPDTSEWLLDDFWSLNDFPLLPFGN</sequence>
<name>A0ACB6R475_9PLEO</name>
<accession>A0ACB6R475</accession>
<proteinExistence type="predicted"/>
<evidence type="ECO:0000313" key="1">
    <source>
        <dbReference type="EMBL" id="KAF2474124.1"/>
    </source>
</evidence>
<comment type="caution">
    <text evidence="1">The sequence shown here is derived from an EMBL/GenBank/DDBJ whole genome shotgun (WGS) entry which is preliminary data.</text>
</comment>
<gene>
    <name evidence="1" type="ORF">BDR25DRAFT_280869</name>
</gene>
<organism evidence="1 2">
    <name type="scientific">Lindgomyces ingoldianus</name>
    <dbReference type="NCBI Taxonomy" id="673940"/>
    <lineage>
        <taxon>Eukaryota</taxon>
        <taxon>Fungi</taxon>
        <taxon>Dikarya</taxon>
        <taxon>Ascomycota</taxon>
        <taxon>Pezizomycotina</taxon>
        <taxon>Dothideomycetes</taxon>
        <taxon>Pleosporomycetidae</taxon>
        <taxon>Pleosporales</taxon>
        <taxon>Lindgomycetaceae</taxon>
        <taxon>Lindgomyces</taxon>
    </lineage>
</organism>
<dbReference type="Proteomes" id="UP000799755">
    <property type="component" value="Unassembled WGS sequence"/>
</dbReference>
<dbReference type="EMBL" id="MU003498">
    <property type="protein sequence ID" value="KAF2474124.1"/>
    <property type="molecule type" value="Genomic_DNA"/>
</dbReference>